<dbReference type="CDD" id="cd07043">
    <property type="entry name" value="STAS_anti-anti-sigma_factors"/>
    <property type="match status" value="1"/>
</dbReference>
<name>A0A2R5F309_9PROT</name>
<organism evidence="4 5">
    <name type="scientific">Novimethylophilus kurashikiensis</name>
    <dbReference type="NCBI Taxonomy" id="1825523"/>
    <lineage>
        <taxon>Bacteria</taxon>
        <taxon>Pseudomonadati</taxon>
        <taxon>Pseudomonadota</taxon>
        <taxon>Betaproteobacteria</taxon>
        <taxon>Nitrosomonadales</taxon>
        <taxon>Methylophilaceae</taxon>
        <taxon>Novimethylophilus</taxon>
    </lineage>
</organism>
<dbReference type="PANTHER" id="PTHR33495">
    <property type="entry name" value="ANTI-SIGMA FACTOR ANTAGONIST TM_1081-RELATED-RELATED"/>
    <property type="match status" value="1"/>
</dbReference>
<dbReference type="InterPro" id="IPR036513">
    <property type="entry name" value="STAS_dom_sf"/>
</dbReference>
<dbReference type="PANTHER" id="PTHR33495:SF2">
    <property type="entry name" value="ANTI-SIGMA FACTOR ANTAGONIST TM_1081-RELATED"/>
    <property type="match status" value="1"/>
</dbReference>
<accession>A0A2R5F309</accession>
<dbReference type="OrthoDB" id="129622at2"/>
<dbReference type="Proteomes" id="UP000245081">
    <property type="component" value="Unassembled WGS sequence"/>
</dbReference>
<dbReference type="Pfam" id="PF01740">
    <property type="entry name" value="STAS"/>
    <property type="match status" value="1"/>
</dbReference>
<dbReference type="NCBIfam" id="TIGR00377">
    <property type="entry name" value="ant_ant_sig"/>
    <property type="match status" value="1"/>
</dbReference>
<dbReference type="SUPFAM" id="SSF52091">
    <property type="entry name" value="SpoIIaa-like"/>
    <property type="match status" value="1"/>
</dbReference>
<dbReference type="AlphaFoldDB" id="A0A2R5F309"/>
<gene>
    <name evidence="4" type="ORF">NMK_0469</name>
</gene>
<protein>
    <recommendedName>
        <fullName evidence="2">Anti-sigma factor antagonist</fullName>
    </recommendedName>
</protein>
<dbReference type="Gene3D" id="3.30.750.24">
    <property type="entry name" value="STAS domain"/>
    <property type="match status" value="1"/>
</dbReference>
<dbReference type="RefSeq" id="WP_109014149.1">
    <property type="nucleotide sequence ID" value="NZ_BDOQ01000002.1"/>
</dbReference>
<dbReference type="GO" id="GO:0043856">
    <property type="term" value="F:anti-sigma factor antagonist activity"/>
    <property type="evidence" value="ECO:0007669"/>
    <property type="project" value="InterPro"/>
</dbReference>
<keyword evidence="5" id="KW-1185">Reference proteome</keyword>
<dbReference type="EMBL" id="BDOQ01000002">
    <property type="protein sequence ID" value="GBG12932.1"/>
    <property type="molecule type" value="Genomic_DNA"/>
</dbReference>
<evidence type="ECO:0000256" key="2">
    <source>
        <dbReference type="RuleBase" id="RU003749"/>
    </source>
</evidence>
<comment type="caution">
    <text evidence="4">The sequence shown here is derived from an EMBL/GenBank/DDBJ whole genome shotgun (WGS) entry which is preliminary data.</text>
</comment>
<evidence type="ECO:0000256" key="1">
    <source>
        <dbReference type="ARBA" id="ARBA00009013"/>
    </source>
</evidence>
<evidence type="ECO:0000259" key="3">
    <source>
        <dbReference type="PROSITE" id="PS50801"/>
    </source>
</evidence>
<evidence type="ECO:0000313" key="4">
    <source>
        <dbReference type="EMBL" id="GBG12932.1"/>
    </source>
</evidence>
<sequence length="113" mass="12008">MNIQEELLPNGVVKIHLSGRMDIAGVGEIETRFAGMTASPRMAIIVDMSQVPFMSSIGIRALLINAKAVSKRGGKLVLLSPEANVEKVLVTSGIDQIIPICHSQEEAVGKVTA</sequence>
<dbReference type="InterPro" id="IPR003658">
    <property type="entry name" value="Anti-sigma_ant"/>
</dbReference>
<feature type="domain" description="STAS" evidence="3">
    <location>
        <begin position="10"/>
        <end position="111"/>
    </location>
</feature>
<reference evidence="4 5" key="1">
    <citation type="journal article" date="2018" name="Environ. Microbiol.">
        <title>Isolation and genomic characterization of Novimethylophilus kurashikiensis gen. nov. sp. nov., a new lanthanide-dependent methylotrophic species of Methylophilaceae.</title>
        <authorList>
            <person name="Lv H."/>
            <person name="Sahin N."/>
            <person name="Tani A."/>
        </authorList>
    </citation>
    <scope>NUCLEOTIDE SEQUENCE [LARGE SCALE GENOMIC DNA]</scope>
    <source>
        <strain evidence="4 5">La2-4</strain>
    </source>
</reference>
<dbReference type="PROSITE" id="PS50801">
    <property type="entry name" value="STAS"/>
    <property type="match status" value="1"/>
</dbReference>
<evidence type="ECO:0000313" key="5">
    <source>
        <dbReference type="Proteomes" id="UP000245081"/>
    </source>
</evidence>
<dbReference type="InterPro" id="IPR002645">
    <property type="entry name" value="STAS_dom"/>
</dbReference>
<proteinExistence type="inferred from homology"/>
<comment type="similarity">
    <text evidence="1 2">Belongs to the anti-sigma-factor antagonist family.</text>
</comment>